<evidence type="ECO:0000256" key="4">
    <source>
        <dbReference type="ARBA" id="ARBA00022989"/>
    </source>
</evidence>
<dbReference type="InterPro" id="IPR008253">
    <property type="entry name" value="Marvel"/>
</dbReference>
<dbReference type="PROSITE" id="PS51225">
    <property type="entry name" value="MARVEL"/>
    <property type="match status" value="1"/>
</dbReference>
<comment type="similarity">
    <text evidence="2 6">Belongs to the synaptogyrin family.</text>
</comment>
<dbReference type="InterPro" id="IPR016579">
    <property type="entry name" value="Synaptogyrin"/>
</dbReference>
<dbReference type="GO" id="GO:0030672">
    <property type="term" value="C:synaptic vesicle membrane"/>
    <property type="evidence" value="ECO:0007669"/>
    <property type="project" value="TreeGrafter"/>
</dbReference>
<evidence type="ECO:0000256" key="1">
    <source>
        <dbReference type="ARBA" id="ARBA00004141"/>
    </source>
</evidence>
<accession>A0A670KH61</accession>
<evidence type="ECO:0000256" key="5">
    <source>
        <dbReference type="ARBA" id="ARBA00023136"/>
    </source>
</evidence>
<feature type="transmembrane region" description="Helical" evidence="6">
    <location>
        <begin position="104"/>
        <end position="126"/>
    </location>
</feature>
<dbReference type="PANTHER" id="PTHR10838:SF7">
    <property type="entry name" value="SYNAPTOGYRIN-1"/>
    <property type="match status" value="1"/>
</dbReference>
<protein>
    <recommendedName>
        <fullName evidence="6">Synaptogyrin</fullName>
    </recommendedName>
</protein>
<dbReference type="PIRSF" id="PIRSF011282">
    <property type="entry name" value="Synaptogyrin"/>
    <property type="match status" value="1"/>
</dbReference>
<proteinExistence type="inferred from homology"/>
<dbReference type="GeneTree" id="ENSGT00510000048276"/>
<reference evidence="9" key="3">
    <citation type="submission" date="2025-09" db="UniProtKB">
        <authorList>
            <consortium name="Ensembl"/>
        </authorList>
    </citation>
    <scope>IDENTIFICATION</scope>
</reference>
<organism evidence="9 10">
    <name type="scientific">Podarcis muralis</name>
    <name type="common">Wall lizard</name>
    <name type="synonym">Lacerta muralis</name>
    <dbReference type="NCBI Taxonomy" id="64176"/>
    <lineage>
        <taxon>Eukaryota</taxon>
        <taxon>Metazoa</taxon>
        <taxon>Chordata</taxon>
        <taxon>Craniata</taxon>
        <taxon>Vertebrata</taxon>
        <taxon>Euteleostomi</taxon>
        <taxon>Lepidosauria</taxon>
        <taxon>Squamata</taxon>
        <taxon>Bifurcata</taxon>
        <taxon>Unidentata</taxon>
        <taxon>Episquamata</taxon>
        <taxon>Laterata</taxon>
        <taxon>Lacertibaenia</taxon>
        <taxon>Lacertidae</taxon>
        <taxon>Podarcis</taxon>
    </lineage>
</organism>
<feature type="transmembrane region" description="Helical" evidence="6">
    <location>
        <begin position="27"/>
        <end position="44"/>
    </location>
</feature>
<dbReference type="OMA" id="FYLWSQW"/>
<reference evidence="9 10" key="1">
    <citation type="journal article" date="2019" name="Proc. Natl. Acad. Sci. U.S.A.">
        <title>Regulatory changes in pterin and carotenoid genes underlie balanced color polymorphisms in the wall lizard.</title>
        <authorList>
            <person name="Andrade P."/>
            <person name="Pinho C."/>
            <person name="Perez I de Lanuza G."/>
            <person name="Afonso S."/>
            <person name="Brejcha J."/>
            <person name="Rubin C.J."/>
            <person name="Wallerman O."/>
            <person name="Pereira P."/>
            <person name="Sabatino S.J."/>
            <person name="Bellati A."/>
            <person name="Pellitteri-Rosa D."/>
            <person name="Bosakova Z."/>
            <person name="Bunikis I."/>
            <person name="Carretero M.A."/>
            <person name="Feiner N."/>
            <person name="Marsik P."/>
            <person name="Pauperio F."/>
            <person name="Salvi D."/>
            <person name="Soler L."/>
            <person name="While G.M."/>
            <person name="Uller T."/>
            <person name="Font E."/>
            <person name="Andersson L."/>
            <person name="Carneiro M."/>
        </authorList>
    </citation>
    <scope>NUCLEOTIDE SEQUENCE</scope>
</reference>
<evidence type="ECO:0000256" key="7">
    <source>
        <dbReference type="SAM" id="MobiDB-lite"/>
    </source>
</evidence>
<name>A0A670KH61_PODMU</name>
<reference evidence="9" key="2">
    <citation type="submission" date="2025-08" db="UniProtKB">
        <authorList>
            <consortium name="Ensembl"/>
        </authorList>
    </citation>
    <scope>IDENTIFICATION</scope>
</reference>
<evidence type="ECO:0000259" key="8">
    <source>
        <dbReference type="PROSITE" id="PS51225"/>
    </source>
</evidence>
<evidence type="ECO:0000256" key="6">
    <source>
        <dbReference type="PIRNR" id="PIRNR011282"/>
    </source>
</evidence>
<dbReference type="Ensembl" id="ENSPMRT00000037085.1">
    <property type="protein sequence ID" value="ENSPMRP00000034974.1"/>
    <property type="gene ID" value="ENSPMRG00000022622.1"/>
</dbReference>
<feature type="domain" description="MARVEL" evidence="8">
    <location>
        <begin position="20"/>
        <end position="173"/>
    </location>
</feature>
<evidence type="ECO:0000313" key="10">
    <source>
        <dbReference type="Proteomes" id="UP000472272"/>
    </source>
</evidence>
<keyword evidence="5 6" id="KW-0472">Membrane</keyword>
<gene>
    <name evidence="9" type="primary">TAB1</name>
</gene>
<keyword evidence="4 6" id="KW-1133">Transmembrane helix</keyword>
<dbReference type="AlphaFoldDB" id="A0A670KH61"/>
<evidence type="ECO:0000313" key="9">
    <source>
        <dbReference type="Ensembl" id="ENSPMRP00000034974.1"/>
    </source>
</evidence>
<dbReference type="Proteomes" id="UP000472272">
    <property type="component" value="Chromosome 10"/>
</dbReference>
<keyword evidence="10" id="KW-1185">Reference proteome</keyword>
<sequence length="233" mass="25994">MEQGAYGAGKAGGAFDPQTFIRQPHTILRMVSWLFSIVVFGGIVNEGYVNRPEEKEEYCIFNRNQNACNYGITVGVLAFLSCLLYLALDVYFPQISSVKDRKKAVLSDIGVSGLWAFLWFVSFCFLADQWRVSKKENNPFNEGADAARAAITFSLFSVFTWVGQSFLAFQRYQLGADSALFSQDYTDPSQEAGMPYAPYTNEDDTIDSMGTYQQAPSADAFDAEAQGYQAQDY</sequence>
<comment type="subcellular location">
    <subcellularLocation>
        <location evidence="1 6">Membrane</location>
        <topology evidence="1 6">Multi-pass membrane protein</topology>
    </subcellularLocation>
</comment>
<evidence type="ECO:0000256" key="2">
    <source>
        <dbReference type="ARBA" id="ARBA00010252"/>
    </source>
</evidence>
<feature type="transmembrane region" description="Helical" evidence="6">
    <location>
        <begin position="70"/>
        <end position="92"/>
    </location>
</feature>
<dbReference type="PANTHER" id="PTHR10838">
    <property type="entry name" value="SYNAPTOGYRIN"/>
    <property type="match status" value="1"/>
</dbReference>
<dbReference type="Pfam" id="PF01284">
    <property type="entry name" value="MARVEL"/>
    <property type="match status" value="1"/>
</dbReference>
<keyword evidence="3 6" id="KW-0812">Transmembrane</keyword>
<evidence type="ECO:0000256" key="3">
    <source>
        <dbReference type="ARBA" id="ARBA00022692"/>
    </source>
</evidence>
<dbReference type="GO" id="GO:0031594">
    <property type="term" value="C:neuromuscular junction"/>
    <property type="evidence" value="ECO:0007669"/>
    <property type="project" value="TreeGrafter"/>
</dbReference>
<feature type="region of interest" description="Disordered" evidence="7">
    <location>
        <begin position="192"/>
        <end position="211"/>
    </location>
</feature>